<keyword evidence="12" id="KW-1185">Reference proteome</keyword>
<dbReference type="Proteomes" id="UP000050867">
    <property type="component" value="Unassembled WGS sequence"/>
</dbReference>
<evidence type="ECO:0000256" key="3">
    <source>
        <dbReference type="ARBA" id="ARBA00022525"/>
    </source>
</evidence>
<keyword evidence="8" id="KW-1133">Transmembrane helix</keyword>
<evidence type="ECO:0000256" key="9">
    <source>
        <dbReference type="SAM" id="SignalP"/>
    </source>
</evidence>
<feature type="transmembrane region" description="Helical" evidence="8">
    <location>
        <begin position="176"/>
        <end position="194"/>
    </location>
</feature>
<dbReference type="InterPro" id="IPR005528">
    <property type="entry name" value="ChpA-H"/>
</dbReference>
<evidence type="ECO:0000256" key="2">
    <source>
        <dbReference type="ARBA" id="ARBA00022512"/>
    </source>
</evidence>
<evidence type="ECO:0000313" key="12">
    <source>
        <dbReference type="Proteomes" id="UP000050867"/>
    </source>
</evidence>
<feature type="domain" description="Chaplin" evidence="10">
    <location>
        <begin position="39"/>
        <end position="79"/>
    </location>
</feature>
<feature type="signal peptide" evidence="9">
    <location>
        <begin position="1"/>
        <end position="28"/>
    </location>
</feature>
<accession>A0A0T6LVZ3</accession>
<sequence length="203" mass="20161">MRQIAKRSLVTAVAAGGMLAAVSGYAYAESGADAAVSGSPGVASGNSIQVPVHAPVNVCGNTVNVIAALNPSFGETCANNPGGQPSQPSQPPQEPGGSHAPEVPGEQEPEQPQEPGPGEEEPSGQTPGDSGVHMPPVSHSGPRTNDEGGAKGQQAPAAHEVASEPTAELAETGSSLGLTIPLSAGALLGGAILYRKSRRLARD</sequence>
<evidence type="ECO:0000256" key="6">
    <source>
        <dbReference type="ARBA" id="ARBA00023087"/>
    </source>
</evidence>
<dbReference type="AlphaFoldDB" id="A0A0T6LVZ3"/>
<dbReference type="PROSITE" id="PS51884">
    <property type="entry name" value="CHAPLIN"/>
    <property type="match status" value="1"/>
</dbReference>
<gene>
    <name evidence="11" type="ORF">AQ490_14005</name>
</gene>
<comment type="caution">
    <text evidence="11">The sequence shown here is derived from an EMBL/GenBank/DDBJ whole genome shotgun (WGS) entry which is preliminary data.</text>
</comment>
<keyword evidence="6" id="KW-0034">Amyloid</keyword>
<keyword evidence="2" id="KW-0134">Cell wall</keyword>
<protein>
    <recommendedName>
        <fullName evidence="10">Chaplin domain-containing protein</fullName>
    </recommendedName>
</protein>
<evidence type="ECO:0000259" key="10">
    <source>
        <dbReference type="PROSITE" id="PS51884"/>
    </source>
</evidence>
<organism evidence="11 12">
    <name type="scientific">Wenjunlia vitaminophila</name>
    <name type="common">Streptomyces vitaminophilus</name>
    <dbReference type="NCBI Taxonomy" id="76728"/>
    <lineage>
        <taxon>Bacteria</taxon>
        <taxon>Bacillati</taxon>
        <taxon>Actinomycetota</taxon>
        <taxon>Actinomycetes</taxon>
        <taxon>Kitasatosporales</taxon>
        <taxon>Streptomycetaceae</taxon>
        <taxon>Wenjunlia</taxon>
    </lineage>
</organism>
<dbReference type="STRING" id="76728.AQ490_14005"/>
<feature type="compositionally biased region" description="Low complexity" evidence="7">
    <location>
        <begin position="95"/>
        <end position="104"/>
    </location>
</feature>
<dbReference type="OrthoDB" id="3544424at2"/>
<keyword evidence="8" id="KW-0812">Transmembrane</keyword>
<feature type="region of interest" description="Disordered" evidence="7">
    <location>
        <begin position="77"/>
        <end position="172"/>
    </location>
</feature>
<dbReference type="RefSeq" id="WP_018383519.1">
    <property type="nucleotide sequence ID" value="NZ_LLZU01000005.1"/>
</dbReference>
<evidence type="ECO:0000256" key="1">
    <source>
        <dbReference type="ARBA" id="ARBA00004191"/>
    </source>
</evidence>
<dbReference type="eggNOG" id="ENOG5033GQX">
    <property type="taxonomic scope" value="Bacteria"/>
</dbReference>
<evidence type="ECO:0000256" key="5">
    <source>
        <dbReference type="ARBA" id="ARBA00022889"/>
    </source>
</evidence>
<keyword evidence="8" id="KW-0472">Membrane</keyword>
<keyword evidence="5" id="KW-0130">Cell adhesion</keyword>
<evidence type="ECO:0000256" key="4">
    <source>
        <dbReference type="ARBA" id="ARBA00022729"/>
    </source>
</evidence>
<feature type="chain" id="PRO_5006670749" description="Chaplin domain-containing protein" evidence="9">
    <location>
        <begin position="29"/>
        <end position="203"/>
    </location>
</feature>
<evidence type="ECO:0000256" key="8">
    <source>
        <dbReference type="SAM" id="Phobius"/>
    </source>
</evidence>
<evidence type="ECO:0000313" key="11">
    <source>
        <dbReference type="EMBL" id="KRV50228.1"/>
    </source>
</evidence>
<dbReference type="Pfam" id="PF03777">
    <property type="entry name" value="ChpA-C"/>
    <property type="match status" value="1"/>
</dbReference>
<name>A0A0T6LVZ3_WENVI</name>
<comment type="subcellular location">
    <subcellularLocation>
        <location evidence="1">Secreted</location>
        <location evidence="1">Cell wall</location>
    </subcellularLocation>
</comment>
<reference evidence="11 12" key="1">
    <citation type="submission" date="2015-10" db="EMBL/GenBank/DDBJ databases">
        <title>Draft genome sequence of pyrrolomycin-producing Streptomyces vitaminophilus.</title>
        <authorList>
            <person name="Graham D.E."/>
            <person name="Mahan K.M."/>
            <person name="Klingeman D.M."/>
            <person name="Hettich R.L."/>
            <person name="Parry R.J."/>
        </authorList>
    </citation>
    <scope>NUCLEOTIDE SEQUENCE [LARGE SCALE GENOMIC DNA]</scope>
    <source>
        <strain evidence="11 12">ATCC 31673</strain>
    </source>
</reference>
<keyword evidence="3" id="KW-0964">Secreted</keyword>
<proteinExistence type="predicted"/>
<feature type="compositionally biased region" description="Acidic residues" evidence="7">
    <location>
        <begin position="105"/>
        <end position="122"/>
    </location>
</feature>
<dbReference type="GO" id="GO:0007155">
    <property type="term" value="P:cell adhesion"/>
    <property type="evidence" value="ECO:0007669"/>
    <property type="project" value="UniProtKB-KW"/>
</dbReference>
<dbReference type="EMBL" id="LLZU01000005">
    <property type="protein sequence ID" value="KRV50228.1"/>
    <property type="molecule type" value="Genomic_DNA"/>
</dbReference>
<evidence type="ECO:0000256" key="7">
    <source>
        <dbReference type="SAM" id="MobiDB-lite"/>
    </source>
</evidence>
<keyword evidence="4 9" id="KW-0732">Signal</keyword>